<gene>
    <name evidence="1" type="ORF">E2C01_014797</name>
</gene>
<evidence type="ECO:0000313" key="2">
    <source>
        <dbReference type="Proteomes" id="UP000324222"/>
    </source>
</evidence>
<protein>
    <submittedName>
        <fullName evidence="1">Uncharacterized protein</fullName>
    </submittedName>
</protein>
<name>A0A5B7DL19_PORTR</name>
<keyword evidence="2" id="KW-1185">Reference proteome</keyword>
<evidence type="ECO:0000313" key="1">
    <source>
        <dbReference type="EMBL" id="MPC21797.1"/>
    </source>
</evidence>
<dbReference type="Proteomes" id="UP000324222">
    <property type="component" value="Unassembled WGS sequence"/>
</dbReference>
<sequence length="247" mass="28004">MFCYCCNTKHPHSDLLQTRQVTFTHYFTTIVGKPKLEAAIESWAKISSQNLRKSVLPLCHHSPCHEMVVSLSTTKNSHLYIALFLFKFLLKGRDACLKPLLLICTNGDLGGILRQIFLVLEEFSLHHLYFALKVFVLCSRFLPCKPAFFSLPLVLLHLCSCTFQLLESIIFHLTVHLKLTLHVLQVTLQLLTSSNSSCALFSLLLQFSFQLTQLLQKATSLLLALFFPGIEVTLKLSLHGLHVHLQT</sequence>
<accession>A0A5B7DL19</accession>
<reference evidence="1 2" key="1">
    <citation type="submission" date="2019-05" db="EMBL/GenBank/DDBJ databases">
        <title>Another draft genome of Portunus trituberculatus and its Hox gene families provides insights of decapod evolution.</title>
        <authorList>
            <person name="Jeong J.-H."/>
            <person name="Song I."/>
            <person name="Kim S."/>
            <person name="Choi T."/>
            <person name="Kim D."/>
            <person name="Ryu S."/>
            <person name="Kim W."/>
        </authorList>
    </citation>
    <scope>NUCLEOTIDE SEQUENCE [LARGE SCALE GENOMIC DNA]</scope>
    <source>
        <tissue evidence="1">Muscle</tissue>
    </source>
</reference>
<dbReference type="EMBL" id="VSRR010001019">
    <property type="protein sequence ID" value="MPC21797.1"/>
    <property type="molecule type" value="Genomic_DNA"/>
</dbReference>
<dbReference type="AlphaFoldDB" id="A0A5B7DL19"/>
<organism evidence="1 2">
    <name type="scientific">Portunus trituberculatus</name>
    <name type="common">Swimming crab</name>
    <name type="synonym">Neptunus trituberculatus</name>
    <dbReference type="NCBI Taxonomy" id="210409"/>
    <lineage>
        <taxon>Eukaryota</taxon>
        <taxon>Metazoa</taxon>
        <taxon>Ecdysozoa</taxon>
        <taxon>Arthropoda</taxon>
        <taxon>Crustacea</taxon>
        <taxon>Multicrustacea</taxon>
        <taxon>Malacostraca</taxon>
        <taxon>Eumalacostraca</taxon>
        <taxon>Eucarida</taxon>
        <taxon>Decapoda</taxon>
        <taxon>Pleocyemata</taxon>
        <taxon>Brachyura</taxon>
        <taxon>Eubrachyura</taxon>
        <taxon>Portunoidea</taxon>
        <taxon>Portunidae</taxon>
        <taxon>Portuninae</taxon>
        <taxon>Portunus</taxon>
    </lineage>
</organism>
<proteinExistence type="predicted"/>
<comment type="caution">
    <text evidence="1">The sequence shown here is derived from an EMBL/GenBank/DDBJ whole genome shotgun (WGS) entry which is preliminary data.</text>
</comment>